<keyword evidence="2" id="KW-1185">Reference proteome</keyword>
<protein>
    <submittedName>
        <fullName evidence="1">Uncharacterized protein</fullName>
    </submittedName>
</protein>
<comment type="caution">
    <text evidence="1">The sequence shown here is derived from an EMBL/GenBank/DDBJ whole genome shotgun (WGS) entry which is preliminary data.</text>
</comment>
<feature type="non-terminal residue" evidence="1">
    <location>
        <position position="107"/>
    </location>
</feature>
<accession>A0A0B2VZT7</accession>
<proteinExistence type="predicted"/>
<dbReference type="AlphaFoldDB" id="A0A0B2VZT7"/>
<feature type="non-terminal residue" evidence="1">
    <location>
        <position position="1"/>
    </location>
</feature>
<evidence type="ECO:0000313" key="1">
    <source>
        <dbReference type="EMBL" id="KHN86852.1"/>
    </source>
</evidence>
<name>A0A0B2VZT7_TOXCA</name>
<organism evidence="1 2">
    <name type="scientific">Toxocara canis</name>
    <name type="common">Canine roundworm</name>
    <dbReference type="NCBI Taxonomy" id="6265"/>
    <lineage>
        <taxon>Eukaryota</taxon>
        <taxon>Metazoa</taxon>
        <taxon>Ecdysozoa</taxon>
        <taxon>Nematoda</taxon>
        <taxon>Chromadorea</taxon>
        <taxon>Rhabditida</taxon>
        <taxon>Spirurina</taxon>
        <taxon>Ascaridomorpha</taxon>
        <taxon>Ascaridoidea</taxon>
        <taxon>Toxocaridae</taxon>
        <taxon>Toxocara</taxon>
    </lineage>
</organism>
<reference evidence="1 2" key="1">
    <citation type="submission" date="2014-11" db="EMBL/GenBank/DDBJ databases">
        <title>Genetic blueprint of the zoonotic pathogen Toxocara canis.</title>
        <authorList>
            <person name="Zhu X.-Q."/>
            <person name="Korhonen P.K."/>
            <person name="Cai H."/>
            <person name="Young N.D."/>
            <person name="Nejsum P."/>
            <person name="von Samson-Himmelstjerna G."/>
            <person name="Boag P.R."/>
            <person name="Tan P."/>
            <person name="Li Q."/>
            <person name="Min J."/>
            <person name="Yang Y."/>
            <person name="Wang X."/>
            <person name="Fang X."/>
            <person name="Hall R.S."/>
            <person name="Hofmann A."/>
            <person name="Sternberg P.W."/>
            <person name="Jex A.R."/>
            <person name="Gasser R.B."/>
        </authorList>
    </citation>
    <scope>NUCLEOTIDE SEQUENCE [LARGE SCALE GENOMIC DNA]</scope>
    <source>
        <strain evidence="1">PN_DK_2014</strain>
    </source>
</reference>
<evidence type="ECO:0000313" key="2">
    <source>
        <dbReference type="Proteomes" id="UP000031036"/>
    </source>
</evidence>
<gene>
    <name evidence="1" type="ORF">Tcan_00848</name>
</gene>
<dbReference type="Proteomes" id="UP000031036">
    <property type="component" value="Unassembled WGS sequence"/>
</dbReference>
<sequence>IHVSKSKFNFDIHTFKNIVLLFEKLWSCDFLKSYDVIVTLKTDSLFLIKLYLQFDCLLNFPNQYRHGYLRIMFRVFLQKLPFLQNSAIQLAKSTTHSNRCQKTYWPL</sequence>
<dbReference type="EMBL" id="JPKZ01000517">
    <property type="protein sequence ID" value="KHN86852.1"/>
    <property type="molecule type" value="Genomic_DNA"/>
</dbReference>